<reference evidence="1 2" key="1">
    <citation type="submission" date="2024-02" db="EMBL/GenBank/DDBJ databases">
        <authorList>
            <person name="Chen Y."/>
            <person name="Shah S."/>
            <person name="Dougan E. K."/>
            <person name="Thang M."/>
            <person name="Chan C."/>
        </authorList>
    </citation>
    <scope>NUCLEOTIDE SEQUENCE [LARGE SCALE GENOMIC DNA]</scope>
</reference>
<evidence type="ECO:0000313" key="2">
    <source>
        <dbReference type="Proteomes" id="UP001642484"/>
    </source>
</evidence>
<organism evidence="1 2">
    <name type="scientific">Durusdinium trenchii</name>
    <dbReference type="NCBI Taxonomy" id="1381693"/>
    <lineage>
        <taxon>Eukaryota</taxon>
        <taxon>Sar</taxon>
        <taxon>Alveolata</taxon>
        <taxon>Dinophyceae</taxon>
        <taxon>Suessiales</taxon>
        <taxon>Symbiodiniaceae</taxon>
        <taxon>Durusdinium</taxon>
    </lineage>
</organism>
<dbReference type="EMBL" id="CAXAMN010023328">
    <property type="protein sequence ID" value="CAK9076808.1"/>
    <property type="molecule type" value="Genomic_DNA"/>
</dbReference>
<name>A0ABP0PMV1_9DINO</name>
<gene>
    <name evidence="1" type="ORF">CCMP2556_LOCUS37857</name>
</gene>
<comment type="caution">
    <text evidence="1">The sequence shown here is derived from an EMBL/GenBank/DDBJ whole genome shotgun (WGS) entry which is preliminary data.</text>
</comment>
<sequence length="269" mass="30697">MQVLEDALKRLLYKQGFVPPDFARAAYSMDTAPGIVHQNFQSKQLFIWYDYFSVPQCALTCMHNEQSNAIQSIPAYIARCRFFFALCPTLDSPFQGQVLSTASWARRGWCRLERAARELSANHSWILVQSSDFLEVVSDFVPGTVGEGEFTIEEDRTKLAVVMRDIIKHKHPLSQGRGFAGLLYRRNLNLQNVHLRHLQVEPIEDVLPTSTEDQDLVEAFFYQNGFRKNHREGWGRMVAPSLCSIVRQYTAGQWPAPAACQSKQADHQS</sequence>
<keyword evidence="2" id="KW-1185">Reference proteome</keyword>
<evidence type="ECO:0000313" key="1">
    <source>
        <dbReference type="EMBL" id="CAK9076808.1"/>
    </source>
</evidence>
<proteinExistence type="predicted"/>
<dbReference type="Proteomes" id="UP001642484">
    <property type="component" value="Unassembled WGS sequence"/>
</dbReference>
<accession>A0ABP0PMV1</accession>
<protein>
    <submittedName>
        <fullName evidence="1">Uncharacterized protein</fullName>
    </submittedName>
</protein>